<dbReference type="InterPro" id="IPR050109">
    <property type="entry name" value="HTH-type_TetR-like_transc_reg"/>
</dbReference>
<evidence type="ECO:0000313" key="4">
    <source>
        <dbReference type="EMBL" id="MSS20516.1"/>
    </source>
</evidence>
<dbReference type="InterPro" id="IPR009057">
    <property type="entry name" value="Homeodomain-like_sf"/>
</dbReference>
<feature type="domain" description="HTH tetR-type" evidence="3">
    <location>
        <begin position="26"/>
        <end position="85"/>
    </location>
</feature>
<dbReference type="SUPFAM" id="SSF48498">
    <property type="entry name" value="Tetracyclin repressor-like, C-terminal domain"/>
    <property type="match status" value="1"/>
</dbReference>
<dbReference type="Pfam" id="PF00440">
    <property type="entry name" value="TetR_N"/>
    <property type="match status" value="1"/>
</dbReference>
<dbReference type="EMBL" id="VUMO01000014">
    <property type="protein sequence ID" value="MSS20516.1"/>
    <property type="molecule type" value="Genomic_DNA"/>
</dbReference>
<keyword evidence="1 2" id="KW-0238">DNA-binding</keyword>
<dbReference type="SUPFAM" id="SSF46689">
    <property type="entry name" value="Homeodomain-like"/>
    <property type="match status" value="1"/>
</dbReference>
<gene>
    <name evidence="4" type="ORF">FYJ52_08915</name>
</gene>
<dbReference type="Gene3D" id="1.10.357.10">
    <property type="entry name" value="Tetracycline Repressor, domain 2"/>
    <property type="match status" value="1"/>
</dbReference>
<name>A0A7X2TBF5_9FIRM</name>
<evidence type="ECO:0000259" key="3">
    <source>
        <dbReference type="PROSITE" id="PS50977"/>
    </source>
</evidence>
<feature type="DNA-binding region" description="H-T-H motif" evidence="2">
    <location>
        <begin position="48"/>
        <end position="67"/>
    </location>
</feature>
<reference evidence="4 5" key="1">
    <citation type="submission" date="2019-08" db="EMBL/GenBank/DDBJ databases">
        <title>In-depth cultivation of the pig gut microbiome towards novel bacterial diversity and tailored functional studies.</title>
        <authorList>
            <person name="Wylensek D."/>
            <person name="Hitch T.C.A."/>
            <person name="Clavel T."/>
        </authorList>
    </citation>
    <scope>NUCLEOTIDE SEQUENCE [LARGE SCALE GENOMIC DNA]</scope>
    <source>
        <strain evidence="4 5">RF-744-FAT-4</strain>
    </source>
</reference>
<protein>
    <submittedName>
        <fullName evidence="4">TetR/AcrR family transcriptional regulator</fullName>
    </submittedName>
</protein>
<sequence>MDHPVNLCYTVLIKEARTVKQAEKTRLTIDRILQAGIAEFGQNGYRGGRINAICDAGINKGLIYHHFKNKDDLYLACVEKSFADMAEAIETDMDKTGVPYYTARQHFFKTHDAEGRIFFEAAVNPPEHLRGPIAALKKPLDDLNRREFKKLLARQRLRPGISEDMAYTFSEAVVNGYHMAFRQRDCRDENFEEKLDRHEREGRQWIEMMLFGIVEKGD</sequence>
<dbReference type="PANTHER" id="PTHR30328">
    <property type="entry name" value="TRANSCRIPTIONAL REPRESSOR"/>
    <property type="match status" value="1"/>
</dbReference>
<evidence type="ECO:0000256" key="1">
    <source>
        <dbReference type="ARBA" id="ARBA00023125"/>
    </source>
</evidence>
<dbReference type="AlphaFoldDB" id="A0A7X2TBF5"/>
<dbReference type="GO" id="GO:0003677">
    <property type="term" value="F:DNA binding"/>
    <property type="evidence" value="ECO:0007669"/>
    <property type="project" value="UniProtKB-UniRule"/>
</dbReference>
<comment type="caution">
    <text evidence="4">The sequence shown here is derived from an EMBL/GenBank/DDBJ whole genome shotgun (WGS) entry which is preliminary data.</text>
</comment>
<dbReference type="GO" id="GO:0006355">
    <property type="term" value="P:regulation of DNA-templated transcription"/>
    <property type="evidence" value="ECO:0007669"/>
    <property type="project" value="UniProtKB-ARBA"/>
</dbReference>
<dbReference type="InterPro" id="IPR001647">
    <property type="entry name" value="HTH_TetR"/>
</dbReference>
<dbReference type="Gene3D" id="1.10.10.60">
    <property type="entry name" value="Homeodomain-like"/>
    <property type="match status" value="1"/>
</dbReference>
<organism evidence="4 5">
    <name type="scientific">Pseudoramibacter porci</name>
    <dbReference type="NCBI Taxonomy" id="2606631"/>
    <lineage>
        <taxon>Bacteria</taxon>
        <taxon>Bacillati</taxon>
        <taxon>Bacillota</taxon>
        <taxon>Clostridia</taxon>
        <taxon>Eubacteriales</taxon>
        <taxon>Eubacteriaceae</taxon>
        <taxon>Pseudoramibacter</taxon>
    </lineage>
</organism>
<dbReference type="PANTHER" id="PTHR30328:SF54">
    <property type="entry name" value="HTH-TYPE TRANSCRIPTIONAL REPRESSOR SCO4008"/>
    <property type="match status" value="1"/>
</dbReference>
<evidence type="ECO:0000256" key="2">
    <source>
        <dbReference type="PROSITE-ProRule" id="PRU00335"/>
    </source>
</evidence>
<dbReference type="InterPro" id="IPR036271">
    <property type="entry name" value="Tet_transcr_reg_TetR-rel_C_sf"/>
</dbReference>
<proteinExistence type="predicted"/>
<accession>A0A7X2TBF5</accession>
<dbReference type="PRINTS" id="PR00455">
    <property type="entry name" value="HTHTETR"/>
</dbReference>
<dbReference type="Proteomes" id="UP000461754">
    <property type="component" value="Unassembled WGS sequence"/>
</dbReference>
<keyword evidence="5" id="KW-1185">Reference proteome</keyword>
<dbReference type="PROSITE" id="PS50977">
    <property type="entry name" value="HTH_TETR_2"/>
    <property type="match status" value="1"/>
</dbReference>
<evidence type="ECO:0000313" key="5">
    <source>
        <dbReference type="Proteomes" id="UP000461754"/>
    </source>
</evidence>